<comment type="caution">
    <text evidence="5">The sequence shown here is derived from an EMBL/GenBank/DDBJ whole genome shotgun (WGS) entry which is preliminary data.</text>
</comment>
<keyword evidence="6" id="KW-1185">Reference proteome</keyword>
<evidence type="ECO:0000256" key="2">
    <source>
        <dbReference type="RuleBase" id="RU367073"/>
    </source>
</evidence>
<dbReference type="Proteomes" id="UP001152320">
    <property type="component" value="Chromosome 9"/>
</dbReference>
<dbReference type="OrthoDB" id="1725934at2759"/>
<feature type="compositionally biased region" description="Low complexity" evidence="3">
    <location>
        <begin position="154"/>
        <end position="165"/>
    </location>
</feature>
<feature type="compositionally biased region" description="Acidic residues" evidence="3">
    <location>
        <begin position="348"/>
        <end position="357"/>
    </location>
</feature>
<feature type="compositionally biased region" description="Low complexity" evidence="3">
    <location>
        <begin position="291"/>
        <end position="312"/>
    </location>
</feature>
<dbReference type="GO" id="GO:0071788">
    <property type="term" value="P:endoplasmic reticulum tubular network maintenance"/>
    <property type="evidence" value="ECO:0007669"/>
    <property type="project" value="UniProtKB-UniRule"/>
</dbReference>
<keyword evidence="2" id="KW-0472">Membrane</keyword>
<feature type="region of interest" description="Disordered" evidence="3">
    <location>
        <begin position="281"/>
        <end position="389"/>
    </location>
</feature>
<feature type="transmembrane region" description="Helical" evidence="2">
    <location>
        <begin position="42"/>
        <end position="65"/>
    </location>
</feature>
<evidence type="ECO:0000313" key="5">
    <source>
        <dbReference type="EMBL" id="KAJ8035644.1"/>
    </source>
</evidence>
<dbReference type="InterPro" id="IPR040115">
    <property type="entry name" value="Lnp"/>
</dbReference>
<keyword evidence="2" id="KW-0479">Metal-binding</keyword>
<keyword evidence="2" id="KW-1133">Transmembrane helix</keyword>
<gene>
    <name evidence="5" type="ORF">HOLleu_19386</name>
</gene>
<keyword evidence="2" id="KW-0812">Transmembrane</keyword>
<keyword evidence="2" id="KW-0256">Endoplasmic reticulum</keyword>
<comment type="subcellular location">
    <subcellularLocation>
        <location evidence="2">Endoplasmic reticulum membrane</location>
        <topology evidence="2">Multi-pass membrane protein</topology>
    </subcellularLocation>
</comment>
<comment type="domain">
    <text evidence="2">The C4-type zinc finger motif is necessary both for its ER three-way tubular junction localization and formation.</text>
</comment>
<name>A0A9Q1BZZ6_HOLLE</name>
<keyword evidence="2" id="KW-0862">Zinc</keyword>
<feature type="compositionally biased region" description="Low complexity" evidence="3">
    <location>
        <begin position="367"/>
        <end position="383"/>
    </location>
</feature>
<comment type="function">
    <text evidence="2">Plays a role in determining ER morphology.</text>
</comment>
<dbReference type="GO" id="GO:0098826">
    <property type="term" value="C:endoplasmic reticulum tubular network membrane"/>
    <property type="evidence" value="ECO:0007669"/>
    <property type="project" value="UniProtKB-UniRule"/>
</dbReference>
<feature type="domain" description="Lunapark zinc ribbon" evidence="4">
    <location>
        <begin position="229"/>
        <end position="278"/>
    </location>
</feature>
<protein>
    <recommendedName>
        <fullName evidence="2">Endoplasmic reticulum junction formation protein lunapark</fullName>
    </recommendedName>
</protein>
<dbReference type="GO" id="GO:0008270">
    <property type="term" value="F:zinc ion binding"/>
    <property type="evidence" value="ECO:0007669"/>
    <property type="project" value="UniProtKB-KW"/>
</dbReference>
<evidence type="ECO:0000256" key="1">
    <source>
        <dbReference type="ARBA" id="ARBA00009940"/>
    </source>
</evidence>
<feature type="region of interest" description="Disordered" evidence="3">
    <location>
        <begin position="140"/>
        <end position="219"/>
    </location>
</feature>
<evidence type="ECO:0000256" key="3">
    <source>
        <dbReference type="SAM" id="MobiDB-lite"/>
    </source>
</evidence>
<proteinExistence type="inferred from homology"/>
<feature type="compositionally biased region" description="Pro residues" evidence="3">
    <location>
        <begin position="144"/>
        <end position="153"/>
    </location>
</feature>
<dbReference type="AlphaFoldDB" id="A0A9Q1BZZ6"/>
<organism evidence="5 6">
    <name type="scientific">Holothuria leucospilota</name>
    <name type="common">Black long sea cucumber</name>
    <name type="synonym">Mertensiothuria leucospilota</name>
    <dbReference type="NCBI Taxonomy" id="206669"/>
    <lineage>
        <taxon>Eukaryota</taxon>
        <taxon>Metazoa</taxon>
        <taxon>Echinodermata</taxon>
        <taxon>Eleutherozoa</taxon>
        <taxon>Echinozoa</taxon>
        <taxon>Holothuroidea</taxon>
        <taxon>Aspidochirotacea</taxon>
        <taxon>Aspidochirotida</taxon>
        <taxon>Holothuriidae</taxon>
        <taxon>Holothuria</taxon>
    </lineage>
</organism>
<dbReference type="GO" id="GO:1903373">
    <property type="term" value="P:positive regulation of endoplasmic reticulum tubular network organization"/>
    <property type="evidence" value="ECO:0007669"/>
    <property type="project" value="UniProtKB-UniRule"/>
</dbReference>
<dbReference type="InterPro" id="IPR019273">
    <property type="entry name" value="Lunapark_Znf"/>
</dbReference>
<keyword evidence="2" id="KW-0863">Zinc-finger</keyword>
<dbReference type="PANTHER" id="PTHR22166">
    <property type="entry name" value="ENDOPLASMIC RETICULUM JUNCTION FORMATION PROTEIN LUNAPARK"/>
    <property type="match status" value="1"/>
</dbReference>
<accession>A0A9Q1BZZ6</accession>
<dbReference type="Pfam" id="PF10058">
    <property type="entry name" value="Zn_ribbon_10"/>
    <property type="match status" value="1"/>
</dbReference>
<dbReference type="PANTHER" id="PTHR22166:SF12">
    <property type="entry name" value="ENDOPLASMIC RETICULUM JUNCTION FORMATION PROTEIN LUNAPARK"/>
    <property type="match status" value="1"/>
</dbReference>
<feature type="transmembrane region" description="Helical" evidence="2">
    <location>
        <begin position="77"/>
        <end position="94"/>
    </location>
</feature>
<reference evidence="5" key="1">
    <citation type="submission" date="2021-10" db="EMBL/GenBank/DDBJ databases">
        <title>Tropical sea cucumber genome reveals ecological adaptation and Cuvierian tubules defense mechanism.</title>
        <authorList>
            <person name="Chen T."/>
        </authorList>
    </citation>
    <scope>NUCLEOTIDE SEQUENCE</scope>
    <source>
        <strain evidence="5">Nanhai2018</strain>
        <tissue evidence="5">Muscle</tissue>
    </source>
</reference>
<dbReference type="EMBL" id="JAIZAY010000009">
    <property type="protein sequence ID" value="KAJ8035644.1"/>
    <property type="molecule type" value="Genomic_DNA"/>
</dbReference>
<evidence type="ECO:0000313" key="6">
    <source>
        <dbReference type="Proteomes" id="UP001152320"/>
    </source>
</evidence>
<sequence length="389" mass="43395">MGKIISRFRKQPTTLEELERIDNEIQSLLRLKRRDGELEKQYVGTLFLYSVIIYIIMALVFYFYFIPKDWTGRVIQISPFLLFPFLILLVRRLIRFYFVKRISRCDIQLGDLRAEKKKILEEVKEKESYKKAKEILEKYDPASVSPPPPPVSPVPTGMSSSTVTPALRQRIPPGRGRGRGRGMATPMVPNRQTPLPPGTPWTPQVGGPRPMSRPPSTVRPILQQNRGTVDKLVDYLVGDGPSNRYALICKHCFSHNGMALQEEFEYIAFKCPFCGTFNPSRKTRPSAPKLPESGPSSSAEQASSADDQSSSESEGDEQAEDGTNMLTAPPSDATSGQDPSVMPQTEPPSDDPQDIDTEQLAQDEMTATESSTTAVEETTPEVSQQPEVS</sequence>
<evidence type="ECO:0000259" key="4">
    <source>
        <dbReference type="Pfam" id="PF10058"/>
    </source>
</evidence>
<comment type="similarity">
    <text evidence="1 2">Belongs to the lunapark family.</text>
</comment>